<dbReference type="Pfam" id="PF00232">
    <property type="entry name" value="Glyco_hydro_1"/>
    <property type="match status" value="1"/>
</dbReference>
<gene>
    <name evidence="1" type="ORF">C8N28_0608</name>
</gene>
<evidence type="ECO:0000313" key="2">
    <source>
        <dbReference type="Proteomes" id="UP000294616"/>
    </source>
</evidence>
<protein>
    <submittedName>
        <fullName evidence="1">Glycosyl hydrolase family 1</fullName>
    </submittedName>
</protein>
<reference evidence="1 2" key="1">
    <citation type="submission" date="2019-03" db="EMBL/GenBank/DDBJ databases">
        <title>Genomic Encyclopedia of Archaeal and Bacterial Type Strains, Phase II (KMG-II): from individual species to whole genera.</title>
        <authorList>
            <person name="Goeker M."/>
        </authorList>
    </citation>
    <scope>NUCLEOTIDE SEQUENCE [LARGE SCALE GENOMIC DNA]</scope>
    <source>
        <strain evidence="1 2">DSM 22554</strain>
    </source>
</reference>
<dbReference type="InterPro" id="IPR017853">
    <property type="entry name" value="GH"/>
</dbReference>
<dbReference type="EMBL" id="SMGO01000001">
    <property type="protein sequence ID" value="TCK85303.1"/>
    <property type="molecule type" value="Genomic_DNA"/>
</dbReference>
<dbReference type="SUPFAM" id="SSF51445">
    <property type="entry name" value="(Trans)glycosidases"/>
    <property type="match status" value="1"/>
</dbReference>
<organism evidence="1 2">
    <name type="scientific">Albibacterium bauzanense</name>
    <dbReference type="NCBI Taxonomy" id="653929"/>
    <lineage>
        <taxon>Bacteria</taxon>
        <taxon>Pseudomonadati</taxon>
        <taxon>Bacteroidota</taxon>
        <taxon>Sphingobacteriia</taxon>
        <taxon>Sphingobacteriales</taxon>
        <taxon>Sphingobacteriaceae</taxon>
        <taxon>Albibacterium</taxon>
    </lineage>
</organism>
<comment type="caution">
    <text evidence="1">The sequence shown here is derived from an EMBL/GenBank/DDBJ whole genome shotgun (WGS) entry which is preliminary data.</text>
</comment>
<dbReference type="Proteomes" id="UP000294616">
    <property type="component" value="Unassembled WGS sequence"/>
</dbReference>
<name>A0A4R1M6D1_9SPHI</name>
<dbReference type="GO" id="GO:0004553">
    <property type="term" value="F:hydrolase activity, hydrolyzing O-glycosyl compounds"/>
    <property type="evidence" value="ECO:0007669"/>
    <property type="project" value="InterPro"/>
</dbReference>
<dbReference type="InterPro" id="IPR001360">
    <property type="entry name" value="Glyco_hydro_1"/>
</dbReference>
<dbReference type="GO" id="GO:0005975">
    <property type="term" value="P:carbohydrate metabolic process"/>
    <property type="evidence" value="ECO:0007669"/>
    <property type="project" value="InterPro"/>
</dbReference>
<evidence type="ECO:0000313" key="1">
    <source>
        <dbReference type="EMBL" id="TCK85303.1"/>
    </source>
</evidence>
<keyword evidence="1" id="KW-0378">Hydrolase</keyword>
<dbReference type="OrthoDB" id="9816564at2"/>
<accession>A0A4R1M6D1</accession>
<sequence length="390" mass="45317">MSYKESPFQSFWMGGFECSDKINCFGDRVDLLKETDHINQLKSDYEMLLQMNIDTVREGIRWSVVETKPFHYDFDTVKFMMDTGDQLGIQQVWDLCHFGYPDDLSPLHPQFTQRFVGLCTAFANFFIENYGKKELIITPINEVSFISWLGGEAAGTVPFCTAEGWNVKYKLMHAYIEGVKCLKKINPNFKILSTEPLVSIIPNLDSTEEQIKLAQAAHENQFQVLDMLTGKICPELGGTPECVDIIGLNFYYNNQWVHNSIEGIFLPWANEHSDPRWRPLHSLIEEVYQRYHFPIILAETSHSGEHRPNWIHFISDECNIVLSKGIPFWGICIYPIIDRPDWDHLDKWHHSGVWDHISENGIRRQLNEEYANKIIDCQLISSNYISKTRL</sequence>
<dbReference type="Gene3D" id="3.20.20.80">
    <property type="entry name" value="Glycosidases"/>
    <property type="match status" value="1"/>
</dbReference>
<dbReference type="RefSeq" id="WP_132221397.1">
    <property type="nucleotide sequence ID" value="NZ_SMGO01000001.1"/>
</dbReference>
<keyword evidence="2" id="KW-1185">Reference proteome</keyword>
<proteinExistence type="predicted"/>
<dbReference type="AlphaFoldDB" id="A0A4R1M6D1"/>